<name>A0A382VH72_9ZZZZ</name>
<protein>
    <recommendedName>
        <fullName evidence="1">LysM domain-containing protein</fullName>
    </recommendedName>
</protein>
<accession>A0A382VH72</accession>
<gene>
    <name evidence="2" type="ORF">METZ01_LOCUS398736</name>
</gene>
<dbReference type="InterPro" id="IPR036779">
    <property type="entry name" value="LysM_dom_sf"/>
</dbReference>
<dbReference type="Pfam" id="PF01476">
    <property type="entry name" value="LysM"/>
    <property type="match status" value="1"/>
</dbReference>
<dbReference type="Gene3D" id="3.40.50.2300">
    <property type="match status" value="1"/>
</dbReference>
<dbReference type="EMBL" id="UINC01151969">
    <property type="protein sequence ID" value="SVD45882.1"/>
    <property type="molecule type" value="Genomic_DNA"/>
</dbReference>
<dbReference type="SMART" id="SM00257">
    <property type="entry name" value="LysM"/>
    <property type="match status" value="1"/>
</dbReference>
<feature type="non-terminal residue" evidence="2">
    <location>
        <position position="222"/>
    </location>
</feature>
<organism evidence="2">
    <name type="scientific">marine metagenome</name>
    <dbReference type="NCBI Taxonomy" id="408172"/>
    <lineage>
        <taxon>unclassified sequences</taxon>
        <taxon>metagenomes</taxon>
        <taxon>ecological metagenomes</taxon>
    </lineage>
</organism>
<sequence length="222" mass="25550">MFCVCQTLAQTTGDTLIVKGNMYIQHIVKPTETYNTISKKYKVSVEELKLHNRNSRLYYKQSLFIPIKSTLAERLLFKDKEFNQSFPKNAIKEKGLNNFSKRDSLNIAVLLPFYSSKNDSLLSFLSESQQAREDIYKDSYMALQYLEGLIIAIDSLSKTGVTINLFVYDTENDSAKVQQIIKDRKLKNIDLIIGPVFTKNLRNVTRIYGKNKDKIIVSPLSR</sequence>
<dbReference type="AlphaFoldDB" id="A0A382VH72"/>
<dbReference type="Gene3D" id="3.10.350.10">
    <property type="entry name" value="LysM domain"/>
    <property type="match status" value="1"/>
</dbReference>
<dbReference type="InterPro" id="IPR018392">
    <property type="entry name" value="LysM"/>
</dbReference>
<dbReference type="InterPro" id="IPR028082">
    <property type="entry name" value="Peripla_BP_I"/>
</dbReference>
<dbReference type="CDD" id="cd00118">
    <property type="entry name" value="LysM"/>
    <property type="match status" value="1"/>
</dbReference>
<proteinExistence type="predicted"/>
<evidence type="ECO:0000313" key="2">
    <source>
        <dbReference type="EMBL" id="SVD45882.1"/>
    </source>
</evidence>
<reference evidence="2" key="1">
    <citation type="submission" date="2018-05" db="EMBL/GenBank/DDBJ databases">
        <authorList>
            <person name="Lanie J.A."/>
            <person name="Ng W.-L."/>
            <person name="Kazmierczak K.M."/>
            <person name="Andrzejewski T.M."/>
            <person name="Davidsen T.M."/>
            <person name="Wayne K.J."/>
            <person name="Tettelin H."/>
            <person name="Glass J.I."/>
            <person name="Rusch D."/>
            <person name="Podicherti R."/>
            <person name="Tsui H.-C.T."/>
            <person name="Winkler M.E."/>
        </authorList>
    </citation>
    <scope>NUCLEOTIDE SEQUENCE</scope>
</reference>
<feature type="domain" description="LysM" evidence="1">
    <location>
        <begin position="25"/>
        <end position="66"/>
    </location>
</feature>
<dbReference type="SUPFAM" id="SSF53822">
    <property type="entry name" value="Periplasmic binding protein-like I"/>
    <property type="match status" value="1"/>
</dbReference>
<dbReference type="SUPFAM" id="SSF54106">
    <property type="entry name" value="LysM domain"/>
    <property type="match status" value="1"/>
</dbReference>
<evidence type="ECO:0000259" key="1">
    <source>
        <dbReference type="SMART" id="SM00257"/>
    </source>
</evidence>